<dbReference type="Proteomes" id="UP000566995">
    <property type="component" value="Unassembled WGS sequence"/>
</dbReference>
<dbReference type="EMBL" id="JACHLI010000001">
    <property type="protein sequence ID" value="MBB4861402.1"/>
    <property type="molecule type" value="Genomic_DNA"/>
</dbReference>
<sequence>MHILDFIFKKKPAPQVVQRAASKKNLPPKATPPAKHVAGAHIQGAPAQSVIDRREDVPAFSLVLSADGQPLEISSELQSSYVILLVSKERRDVYVVTSTDIRHSGIDDNFQEILGRIKKNNYNRLKRLVATPEIIAILNDESKKQQSYEDQQRAATKIQLDFDSLLSVATGKGISDIHIEVRKDKAEVKFRQHGELHVHKEWPVDYAAMMAAVVYQVIADVKDTMFDPDRPQDAVIDRELSETGRVRVRLSTLPDQDGFDLILRVLRMGVDDDRKSLEELGYAPQQMKIIRRGVAKPSGAIIMAGTTGSGKSTSLKSMIEEKVDANHGTIKVITVEDPPEYKLRATQVAVNRARAVAKQGGDTSLNPFALYMRAIMRSDPDVIMPGEVRDKDSAEMLVGMVESGHQVFTTVHAASGIGIVNRLRSNGVPNDVLGSPGFLAVLIYQALIPVVCQACSVDFNHVKASAETDTDEDFIHRMEKFVPHSVLHTLRFRNYDGCSECRKGVIGRTVAAEAILPDNFMLKCFRERREADAFMHYRAKGGRFAIDHGIDKAYKGLVDMRDVEKRLDEITLLSELSDGVRVHFGLQPAKKFEIGLDVMSDAPFDVDAETRQESDSAIGYTPKEQAQNAEALSKMVALADDMDTFFDAPGDSAGASTGAFEFKSDLLADANPAPSAEVVHLGDFRGTDENGKGE</sequence>
<proteinExistence type="inferred from homology"/>
<dbReference type="GO" id="GO:0005886">
    <property type="term" value="C:plasma membrane"/>
    <property type="evidence" value="ECO:0007669"/>
    <property type="project" value="TreeGrafter"/>
</dbReference>
<accession>A0A7W7KEK7</accession>
<keyword evidence="2" id="KW-0547">Nucleotide-binding</keyword>
<dbReference type="InterPro" id="IPR001482">
    <property type="entry name" value="T2SS/T4SS_dom"/>
</dbReference>
<dbReference type="PANTHER" id="PTHR30258:SF1">
    <property type="entry name" value="PROTEIN TRANSPORT PROTEIN HOFB HOMOLOG"/>
    <property type="match status" value="1"/>
</dbReference>
<dbReference type="Gene3D" id="3.30.450.90">
    <property type="match status" value="1"/>
</dbReference>
<dbReference type="InterPro" id="IPR027417">
    <property type="entry name" value="P-loop_NTPase"/>
</dbReference>
<comment type="similarity">
    <text evidence="1">Belongs to the GSP E family.</text>
</comment>
<protein>
    <submittedName>
        <fullName evidence="5">Type II secretory ATPase GspE/PulE/Tfp pilus assembly ATPase PilB-like protein</fullName>
    </submittedName>
</protein>
<name>A0A7W7KEK7_PSENT</name>
<evidence type="ECO:0000313" key="6">
    <source>
        <dbReference type="Proteomes" id="UP000566995"/>
    </source>
</evidence>
<evidence type="ECO:0000259" key="4">
    <source>
        <dbReference type="Pfam" id="PF00437"/>
    </source>
</evidence>
<feature type="domain" description="Bacterial type II secretion system protein E" evidence="4">
    <location>
        <begin position="158"/>
        <end position="564"/>
    </location>
</feature>
<dbReference type="Gene3D" id="3.40.50.300">
    <property type="entry name" value="P-loop containing nucleotide triphosphate hydrolases"/>
    <property type="match status" value="1"/>
</dbReference>
<gene>
    <name evidence="5" type="ORF">HNP46_000213</name>
</gene>
<organism evidence="5 6">
    <name type="scientific">Pseudomonas nitroreducens</name>
    <dbReference type="NCBI Taxonomy" id="46680"/>
    <lineage>
        <taxon>Bacteria</taxon>
        <taxon>Pseudomonadati</taxon>
        <taxon>Pseudomonadota</taxon>
        <taxon>Gammaproteobacteria</taxon>
        <taxon>Pseudomonadales</taxon>
        <taxon>Pseudomonadaceae</taxon>
        <taxon>Pseudomonas</taxon>
    </lineage>
</organism>
<dbReference type="Pfam" id="PF00437">
    <property type="entry name" value="T2SSE"/>
    <property type="match status" value="1"/>
</dbReference>
<evidence type="ECO:0000313" key="5">
    <source>
        <dbReference type="EMBL" id="MBB4861402.1"/>
    </source>
</evidence>
<evidence type="ECO:0000256" key="1">
    <source>
        <dbReference type="ARBA" id="ARBA00006611"/>
    </source>
</evidence>
<evidence type="ECO:0000256" key="3">
    <source>
        <dbReference type="ARBA" id="ARBA00022840"/>
    </source>
</evidence>
<dbReference type="AlphaFoldDB" id="A0A7W7KEK7"/>
<dbReference type="GO" id="GO:0016887">
    <property type="term" value="F:ATP hydrolysis activity"/>
    <property type="evidence" value="ECO:0007669"/>
    <property type="project" value="TreeGrafter"/>
</dbReference>
<dbReference type="SUPFAM" id="SSF52540">
    <property type="entry name" value="P-loop containing nucleoside triphosphate hydrolases"/>
    <property type="match status" value="1"/>
</dbReference>
<dbReference type="RefSeq" id="WP_184585669.1">
    <property type="nucleotide sequence ID" value="NZ_JACHLI010000001.1"/>
</dbReference>
<comment type="caution">
    <text evidence="5">The sequence shown here is derived from an EMBL/GenBank/DDBJ whole genome shotgun (WGS) entry which is preliminary data.</text>
</comment>
<evidence type="ECO:0000256" key="2">
    <source>
        <dbReference type="ARBA" id="ARBA00022741"/>
    </source>
</evidence>
<dbReference type="GO" id="GO:0005524">
    <property type="term" value="F:ATP binding"/>
    <property type="evidence" value="ECO:0007669"/>
    <property type="project" value="UniProtKB-KW"/>
</dbReference>
<keyword evidence="3" id="KW-0067">ATP-binding</keyword>
<dbReference type="PANTHER" id="PTHR30258">
    <property type="entry name" value="TYPE II SECRETION SYSTEM PROTEIN GSPE-RELATED"/>
    <property type="match status" value="1"/>
</dbReference>
<reference evidence="5 6" key="1">
    <citation type="submission" date="2020-08" db="EMBL/GenBank/DDBJ databases">
        <title>Functional genomics of gut bacteria from endangered species of beetles.</title>
        <authorList>
            <person name="Carlos-Shanley C."/>
        </authorList>
    </citation>
    <scope>NUCLEOTIDE SEQUENCE [LARGE SCALE GENOMIC DNA]</scope>
    <source>
        <strain evidence="5 6">S00179</strain>
    </source>
</reference>